<name>A0ABP8U4A3_9ACTN</name>
<dbReference type="EMBL" id="BAABHK010000002">
    <property type="protein sequence ID" value="GAA4623365.1"/>
    <property type="molecule type" value="Genomic_DNA"/>
</dbReference>
<gene>
    <name evidence="2" type="ORF">GCM10023196_019260</name>
</gene>
<evidence type="ECO:0000313" key="3">
    <source>
        <dbReference type="Proteomes" id="UP001501442"/>
    </source>
</evidence>
<reference evidence="3" key="1">
    <citation type="journal article" date="2019" name="Int. J. Syst. Evol. Microbiol.">
        <title>The Global Catalogue of Microorganisms (GCM) 10K type strain sequencing project: providing services to taxonomists for standard genome sequencing and annotation.</title>
        <authorList>
            <consortium name="The Broad Institute Genomics Platform"/>
            <consortium name="The Broad Institute Genome Sequencing Center for Infectious Disease"/>
            <person name="Wu L."/>
            <person name="Ma J."/>
        </authorList>
    </citation>
    <scope>NUCLEOTIDE SEQUENCE [LARGE SCALE GENOMIC DNA]</scope>
    <source>
        <strain evidence="3">JCM 17939</strain>
    </source>
</reference>
<sequence>MTGPRASAQVYRVRWLPGTDTLLGICHCGAEHTAQEPIELWDWLLAHPAGHRPPATAGPPGGTPLTAGAATG</sequence>
<dbReference type="RefSeq" id="WP_345430305.1">
    <property type="nucleotide sequence ID" value="NZ_BAABHK010000002.1"/>
</dbReference>
<accession>A0ABP8U4A3</accession>
<feature type="compositionally biased region" description="Low complexity" evidence="1">
    <location>
        <begin position="63"/>
        <end position="72"/>
    </location>
</feature>
<comment type="caution">
    <text evidence="2">The sequence shown here is derived from an EMBL/GenBank/DDBJ whole genome shotgun (WGS) entry which is preliminary data.</text>
</comment>
<evidence type="ECO:0000313" key="2">
    <source>
        <dbReference type="EMBL" id="GAA4623365.1"/>
    </source>
</evidence>
<dbReference type="Proteomes" id="UP001501442">
    <property type="component" value="Unassembled WGS sequence"/>
</dbReference>
<keyword evidence="3" id="KW-1185">Reference proteome</keyword>
<evidence type="ECO:0000256" key="1">
    <source>
        <dbReference type="SAM" id="MobiDB-lite"/>
    </source>
</evidence>
<proteinExistence type="predicted"/>
<organism evidence="2 3">
    <name type="scientific">Actinoallomurus vinaceus</name>
    <dbReference type="NCBI Taxonomy" id="1080074"/>
    <lineage>
        <taxon>Bacteria</taxon>
        <taxon>Bacillati</taxon>
        <taxon>Actinomycetota</taxon>
        <taxon>Actinomycetes</taxon>
        <taxon>Streptosporangiales</taxon>
        <taxon>Thermomonosporaceae</taxon>
        <taxon>Actinoallomurus</taxon>
    </lineage>
</organism>
<protein>
    <submittedName>
        <fullName evidence="2">Uncharacterized protein</fullName>
    </submittedName>
</protein>
<feature type="region of interest" description="Disordered" evidence="1">
    <location>
        <begin position="51"/>
        <end position="72"/>
    </location>
</feature>